<reference evidence="5 6" key="1">
    <citation type="submission" date="2021-02" db="EMBL/GenBank/DDBJ databases">
        <title>Nitrogen-fixing ability and nitrogen fixation related genes of thermophilic fermentative bacteria in the genus Caldicellulosiruptor.</title>
        <authorList>
            <person name="Chen Y."/>
            <person name="Nishihara A."/>
            <person name="Haruta S."/>
        </authorList>
    </citation>
    <scope>NUCLEOTIDE SEQUENCE [LARGE SCALE GENOMIC DNA]</scope>
    <source>
        <strain evidence="5 6">YA01</strain>
    </source>
</reference>
<proteinExistence type="predicted"/>
<dbReference type="PANTHER" id="PTHR43312:SF2">
    <property type="entry name" value="OXIDOREDUCTASE"/>
    <property type="match status" value="1"/>
</dbReference>
<keyword evidence="3" id="KW-0411">Iron-sulfur</keyword>
<dbReference type="CDD" id="cd19096">
    <property type="entry name" value="AKR_Fe-S_oxidoreductase"/>
    <property type="match status" value="1"/>
</dbReference>
<dbReference type="InterPro" id="IPR017900">
    <property type="entry name" value="4Fe4S_Fe_S_CS"/>
</dbReference>
<evidence type="ECO:0000256" key="1">
    <source>
        <dbReference type="ARBA" id="ARBA00022723"/>
    </source>
</evidence>
<keyword evidence="2" id="KW-0408">Iron</keyword>
<dbReference type="InterPro" id="IPR036812">
    <property type="entry name" value="NAD(P)_OxRdtase_dom_sf"/>
</dbReference>
<keyword evidence="1" id="KW-0479">Metal-binding</keyword>
<evidence type="ECO:0000313" key="6">
    <source>
        <dbReference type="Proteomes" id="UP000663623"/>
    </source>
</evidence>
<evidence type="ECO:0000313" key="5">
    <source>
        <dbReference type="EMBL" id="BCS80066.1"/>
    </source>
</evidence>
<feature type="domain" description="4Fe-4S ferredoxin-type" evidence="4">
    <location>
        <begin position="338"/>
        <end position="366"/>
    </location>
</feature>
<evidence type="ECO:0000259" key="4">
    <source>
        <dbReference type="PROSITE" id="PS51379"/>
    </source>
</evidence>
<dbReference type="InterPro" id="IPR023210">
    <property type="entry name" value="NADP_OxRdtase_dom"/>
</dbReference>
<accession>A0ABN6E905</accession>
<dbReference type="Pfam" id="PF00248">
    <property type="entry name" value="Aldo_ket_red"/>
    <property type="match status" value="1"/>
</dbReference>
<dbReference type="PANTHER" id="PTHR43312">
    <property type="entry name" value="D-THREO-ALDOSE 1-DEHYDROGENASE"/>
    <property type="match status" value="1"/>
</dbReference>
<dbReference type="EMBL" id="AP024480">
    <property type="protein sequence ID" value="BCS80066.1"/>
    <property type="molecule type" value="Genomic_DNA"/>
</dbReference>
<protein>
    <submittedName>
        <fullName evidence="5">Aldo/keto reductase</fullName>
    </submittedName>
</protein>
<gene>
    <name evidence="5" type="ORF">CaldiYA01_00260</name>
</gene>
<dbReference type="PROSITE" id="PS51379">
    <property type="entry name" value="4FE4S_FER_2"/>
    <property type="match status" value="1"/>
</dbReference>
<dbReference type="Proteomes" id="UP000663623">
    <property type="component" value="Chromosome"/>
</dbReference>
<dbReference type="SUPFAM" id="SSF46548">
    <property type="entry name" value="alpha-helical ferredoxin"/>
    <property type="match status" value="1"/>
</dbReference>
<dbReference type="RefSeq" id="WP_207180143.1">
    <property type="nucleotide sequence ID" value="NZ_AP024480.1"/>
</dbReference>
<dbReference type="Gene3D" id="3.20.20.100">
    <property type="entry name" value="NADP-dependent oxidoreductase domain"/>
    <property type="match status" value="1"/>
</dbReference>
<sequence>MLYRKFGSTEVLISALGFGAMRLPQKKINDKMIYDEEESIKIIHRAVELGVNYIDTAPYYCDSQSETIVGKAIKGIRDKVYISTKNPIEDDSGDNFLKRLENSLKKLDVDKIDFYHMWGINYETFKEKIIKKGGPLSAAKRAKEEGLIGHISFSFHDKPENMIKIIDEGEVFETVLCQYNLLDRTNEKAIEYAAQKGLGVVVMGPVGGGRLGAPSPVIQNLLPGKVVSSAEIALRFVLANQNVSCALSGMSSVEMVEQNASVASNPNPLSTEELELIKKAMEENKKLADLYCTGCNYCMPCPQGVNIPLNFQIMNYHRVYGLTEFAKAEYARIGTVQWLPGKKAEECIECGICEEKCPQKIQIRKQLKETSQTLGTK</sequence>
<dbReference type="InterPro" id="IPR017896">
    <property type="entry name" value="4Fe4S_Fe-S-bd"/>
</dbReference>
<dbReference type="SUPFAM" id="SSF51430">
    <property type="entry name" value="NAD(P)-linked oxidoreductase"/>
    <property type="match status" value="1"/>
</dbReference>
<keyword evidence="6" id="KW-1185">Reference proteome</keyword>
<evidence type="ECO:0000256" key="3">
    <source>
        <dbReference type="ARBA" id="ARBA00023014"/>
    </source>
</evidence>
<dbReference type="PROSITE" id="PS00198">
    <property type="entry name" value="4FE4S_FER_1"/>
    <property type="match status" value="1"/>
</dbReference>
<evidence type="ECO:0000256" key="2">
    <source>
        <dbReference type="ARBA" id="ARBA00023004"/>
    </source>
</evidence>
<dbReference type="InterPro" id="IPR053135">
    <property type="entry name" value="AKR2_Oxidoreductase"/>
</dbReference>
<name>A0ABN6E905_9FIRM</name>
<dbReference type="Pfam" id="PF13187">
    <property type="entry name" value="Fer4_9"/>
    <property type="match status" value="1"/>
</dbReference>
<organism evidence="5 6">
    <name type="scientific">Caldicellulosiruptor diazotrophicus</name>
    <dbReference type="NCBI Taxonomy" id="2806205"/>
    <lineage>
        <taxon>Bacteria</taxon>
        <taxon>Bacillati</taxon>
        <taxon>Bacillota</taxon>
        <taxon>Bacillota incertae sedis</taxon>
        <taxon>Caldicellulosiruptorales</taxon>
        <taxon>Caldicellulosiruptoraceae</taxon>
        <taxon>Caldicellulosiruptor</taxon>
    </lineage>
</organism>